<gene>
    <name evidence="12" type="ORF">C2857_001981</name>
</gene>
<evidence type="ECO:0000259" key="11">
    <source>
        <dbReference type="Pfam" id="PF08492"/>
    </source>
</evidence>
<dbReference type="Pfam" id="PF08492">
    <property type="entry name" value="SRP72"/>
    <property type="match status" value="1"/>
</dbReference>
<keyword evidence="13" id="KW-1185">Reference proteome</keyword>
<dbReference type="Gene3D" id="1.25.40.10">
    <property type="entry name" value="Tetratricopeptide repeat domain"/>
    <property type="match status" value="1"/>
</dbReference>
<dbReference type="GO" id="GO:0008312">
    <property type="term" value="F:7S RNA binding"/>
    <property type="evidence" value="ECO:0007669"/>
    <property type="project" value="InterPro"/>
</dbReference>
<keyword evidence="6" id="KW-0256">Endoplasmic reticulum</keyword>
<evidence type="ECO:0000256" key="5">
    <source>
        <dbReference type="ARBA" id="ARBA00022490"/>
    </source>
</evidence>
<dbReference type="GO" id="GO:0006614">
    <property type="term" value="P:SRP-dependent cotranslational protein targeting to membrane"/>
    <property type="evidence" value="ECO:0007669"/>
    <property type="project" value="UniProtKB-UniRule"/>
</dbReference>
<feature type="compositionally biased region" description="Basic residues" evidence="10">
    <location>
        <begin position="592"/>
        <end position="601"/>
    </location>
</feature>
<dbReference type="GO" id="GO:0043022">
    <property type="term" value="F:ribosome binding"/>
    <property type="evidence" value="ECO:0007669"/>
    <property type="project" value="TreeGrafter"/>
</dbReference>
<dbReference type="PANTHER" id="PTHR14094">
    <property type="entry name" value="SIGNAL RECOGNITION PARTICLE 72"/>
    <property type="match status" value="1"/>
</dbReference>
<reference evidence="12 13" key="1">
    <citation type="journal article" date="2018" name="PLoS Genet.">
        <title>Repeat elements organise 3D genome structure and mediate transcription in the filamentous fungus Epichloe festucae.</title>
        <authorList>
            <person name="Winter D.J."/>
            <person name="Ganley A.R.D."/>
            <person name="Young C.A."/>
            <person name="Liachko I."/>
            <person name="Schardl C.L."/>
            <person name="Dupont P.Y."/>
            <person name="Berry D."/>
            <person name="Ram A."/>
            <person name="Scott B."/>
            <person name="Cox M.P."/>
        </authorList>
    </citation>
    <scope>NUCLEOTIDE SEQUENCE [LARGE SCALE GENOMIC DNA]</scope>
    <source>
        <strain evidence="12 13">Fl1</strain>
    </source>
</reference>
<dbReference type="SUPFAM" id="SSF48452">
    <property type="entry name" value="TPR-like"/>
    <property type="match status" value="1"/>
</dbReference>
<proteinExistence type="inferred from homology"/>
<keyword evidence="8 9" id="KW-0687">Ribonucleoprotein</keyword>
<evidence type="ECO:0000256" key="7">
    <source>
        <dbReference type="ARBA" id="ARBA00023135"/>
    </source>
</evidence>
<comment type="similarity">
    <text evidence="3 9">Belongs to the SRP72 family.</text>
</comment>
<evidence type="ECO:0000256" key="10">
    <source>
        <dbReference type="SAM" id="MobiDB-lite"/>
    </source>
</evidence>
<sequence length="645" mass="70745">MPQDPTTALAALLRETSIEDPEEILKAANAALRNDKNDELAQHTRIVALLKLDRFDDASRAISEGGVKLEGTCALEKAYALYKLGKLDEALTILASTGLHKRGLSHIAAQVAYRAEKFDESQSIYNRLLGAETNEEDHDLEINIQAAQAQAEWNGIATSHGVECQKASESFELCYNSACANIARGSLTIASKLLQRALTLCDASDELSQEEKEEERKPILAQQAFVFAKLGEIDRARLIHDSLRLDTSSDPDLRIISQNNVLVMGETPQNPFLLERQVATWRSSSTTEAKLFKFQSDILAQNSSIVSLWAHKTGGVKTRAYRTVDQAESPTNSPELNNMSVIGAAAETQGLPEKDVLKSLISLSKRRPYDTGLTLVIIQLHLQRRNPGAALYTLELFFSRLEGSDNEQSHRVRFSPGLVALAVVLKKTQKRHNSAKAELIKAAEYWRQRPACSAFSLLKEAGVELVLSSSKDDIRLAGAIFKKLNEEKLASPVTSAGLVAALAAANAFEVEQHTTLLPPVESLVHGIKVDELINSGILVSPRSSTSKKRPFTNDTNVERATKKRRRRMPKNLVDGQAPDPERWLPLRDRSSYRPKGKKGRKKAADSTQGGVVREEETIGLVGGGGVKIEKAAASNAAKKKKKAKK</sequence>
<dbReference type="GO" id="GO:0005786">
    <property type="term" value="C:signal recognition particle, endoplasmic reticulum targeting"/>
    <property type="evidence" value="ECO:0007669"/>
    <property type="project" value="UniProtKB-UniRule"/>
</dbReference>
<name>A0A7U3Q2I9_EPIFF</name>
<dbReference type="Proteomes" id="UP000594364">
    <property type="component" value="Chromosome 6"/>
</dbReference>
<dbReference type="PIRSF" id="PIRSF038922">
    <property type="entry name" value="SRP72"/>
    <property type="match status" value="1"/>
</dbReference>
<dbReference type="InterPro" id="IPR031545">
    <property type="entry name" value="SRP72_TPR-like"/>
</dbReference>
<evidence type="ECO:0000256" key="3">
    <source>
        <dbReference type="ARBA" id="ARBA00007676"/>
    </source>
</evidence>
<evidence type="ECO:0000256" key="1">
    <source>
        <dbReference type="ARBA" id="ARBA00004240"/>
    </source>
</evidence>
<dbReference type="InterPro" id="IPR026270">
    <property type="entry name" value="SRP72"/>
</dbReference>
<dbReference type="FunFam" id="1.25.40.10:FF:000512">
    <property type="entry name" value="Signal recognition particle subunit SRP72"/>
    <property type="match status" value="1"/>
</dbReference>
<evidence type="ECO:0000256" key="4">
    <source>
        <dbReference type="ARBA" id="ARBA00018350"/>
    </source>
</evidence>
<comment type="subcellular location">
    <subcellularLocation>
        <location evidence="2 9">Cytoplasm</location>
    </subcellularLocation>
    <subcellularLocation>
        <location evidence="1">Endoplasmic reticulum</location>
    </subcellularLocation>
</comment>
<evidence type="ECO:0000256" key="9">
    <source>
        <dbReference type="PIRNR" id="PIRNR038922"/>
    </source>
</evidence>
<dbReference type="GO" id="GO:0005783">
    <property type="term" value="C:endoplasmic reticulum"/>
    <property type="evidence" value="ECO:0007669"/>
    <property type="project" value="UniProtKB-SubCell"/>
</dbReference>
<feature type="domain" description="Signal recognition particle SRP72 subunit RNA-binding" evidence="11">
    <location>
        <begin position="552"/>
        <end position="594"/>
    </location>
</feature>
<dbReference type="EMBL" id="CP031390">
    <property type="protein sequence ID" value="QPH17183.1"/>
    <property type="molecule type" value="Genomic_DNA"/>
</dbReference>
<feature type="compositionally biased region" description="Basic and acidic residues" evidence="10">
    <location>
        <begin position="579"/>
        <end position="591"/>
    </location>
</feature>
<dbReference type="Pfam" id="PF17004">
    <property type="entry name" value="SRP_TPR_like"/>
    <property type="match status" value="1"/>
</dbReference>
<dbReference type="AlphaFoldDB" id="A0A7U3Q2I9"/>
<protein>
    <recommendedName>
        <fullName evidence="4 9">Signal recognition particle subunit SRP72</fullName>
    </recommendedName>
</protein>
<dbReference type="InterPro" id="IPR011990">
    <property type="entry name" value="TPR-like_helical_dom_sf"/>
</dbReference>
<keyword evidence="7 9" id="KW-0733">Signal recognition particle</keyword>
<keyword evidence="5 9" id="KW-0963">Cytoplasm</keyword>
<dbReference type="InterPro" id="IPR013699">
    <property type="entry name" value="Signal_recog_part_SRP72_RNA-bd"/>
</dbReference>
<evidence type="ECO:0000313" key="12">
    <source>
        <dbReference type="EMBL" id="QPH17183.1"/>
    </source>
</evidence>
<dbReference type="PANTHER" id="PTHR14094:SF9">
    <property type="entry name" value="SIGNAL RECOGNITION PARTICLE SUBUNIT SRP72"/>
    <property type="match status" value="1"/>
</dbReference>
<evidence type="ECO:0000256" key="6">
    <source>
        <dbReference type="ARBA" id="ARBA00022824"/>
    </source>
</evidence>
<evidence type="ECO:0000256" key="8">
    <source>
        <dbReference type="ARBA" id="ARBA00023274"/>
    </source>
</evidence>
<evidence type="ECO:0000256" key="2">
    <source>
        <dbReference type="ARBA" id="ARBA00004496"/>
    </source>
</evidence>
<accession>A0A7U3Q2I9</accession>
<feature type="region of interest" description="Disordered" evidence="10">
    <location>
        <begin position="541"/>
        <end position="611"/>
    </location>
</feature>
<organism evidence="12 13">
    <name type="scientific">Epichloe festucae (strain Fl1)</name>
    <dbReference type="NCBI Taxonomy" id="877507"/>
    <lineage>
        <taxon>Eukaryota</taxon>
        <taxon>Fungi</taxon>
        <taxon>Dikarya</taxon>
        <taxon>Ascomycota</taxon>
        <taxon>Pezizomycotina</taxon>
        <taxon>Sordariomycetes</taxon>
        <taxon>Hypocreomycetidae</taxon>
        <taxon>Hypocreales</taxon>
        <taxon>Clavicipitaceae</taxon>
        <taxon>Epichloe</taxon>
    </lineage>
</organism>
<dbReference type="OrthoDB" id="5421607at2759"/>
<comment type="function">
    <text evidence="9">Component of the signal recognition particle (SRP) complex, a ribonucleoprotein complex that mediates the cotranslational targeting of secretory and membrane proteins to the endoplasmic reticulum (ER).</text>
</comment>
<evidence type="ECO:0000313" key="13">
    <source>
        <dbReference type="Proteomes" id="UP000594364"/>
    </source>
</evidence>